<feature type="signal peptide" evidence="1">
    <location>
        <begin position="1"/>
        <end position="20"/>
    </location>
</feature>
<evidence type="ECO:0000313" key="3">
    <source>
        <dbReference type="Proteomes" id="UP000515369"/>
    </source>
</evidence>
<feature type="chain" id="PRO_5028816382" evidence="1">
    <location>
        <begin position="21"/>
        <end position="231"/>
    </location>
</feature>
<accession>A0A7G5GVH6</accession>
<protein>
    <submittedName>
        <fullName evidence="2">Uncharacterized protein</fullName>
    </submittedName>
</protein>
<proteinExistence type="predicted"/>
<reference evidence="2 3" key="1">
    <citation type="submission" date="2020-07" db="EMBL/GenBank/DDBJ databases">
        <title>Spirosoma foliorum sp. nov., isolated from the leaves on the Nejang mountain Korea, Republic of.</title>
        <authorList>
            <person name="Ho H."/>
            <person name="Lee Y.-J."/>
            <person name="Nurcahyanto D.-A."/>
            <person name="Kim S.-G."/>
        </authorList>
    </citation>
    <scope>NUCLEOTIDE SEQUENCE [LARGE SCALE GENOMIC DNA]</scope>
    <source>
        <strain evidence="2 3">PL0136</strain>
    </source>
</reference>
<dbReference type="Proteomes" id="UP000515369">
    <property type="component" value="Chromosome"/>
</dbReference>
<sequence length="231" mass="25409">MKTKLMLLLMAMTLSVSLYAQKPLSYTLTKPGSMTIKFDPKKLQKIPPILLPCKLTNGKDRPYACEFSFDKLEFYGNDGSLLGTVKPVKGQPAITPLPFNKAKKSAPAGQGGQITYTVKAYFTRRNTPAFPVSKGYQVRTCKVTSCLPSDEISTVLSSVAMPAGINDQAILTFDLSWIYSKKDGLMIGPHEVYLENDVTTTKMSMSVQTPLRDRAEAWIDIQPSITGDPSN</sequence>
<evidence type="ECO:0000256" key="1">
    <source>
        <dbReference type="SAM" id="SignalP"/>
    </source>
</evidence>
<keyword evidence="1" id="KW-0732">Signal</keyword>
<organism evidence="2 3">
    <name type="scientific">Spirosoma foliorum</name>
    <dbReference type="NCBI Taxonomy" id="2710596"/>
    <lineage>
        <taxon>Bacteria</taxon>
        <taxon>Pseudomonadati</taxon>
        <taxon>Bacteroidota</taxon>
        <taxon>Cytophagia</taxon>
        <taxon>Cytophagales</taxon>
        <taxon>Cytophagaceae</taxon>
        <taxon>Spirosoma</taxon>
    </lineage>
</organism>
<evidence type="ECO:0000313" key="2">
    <source>
        <dbReference type="EMBL" id="QMW02868.1"/>
    </source>
</evidence>
<keyword evidence="3" id="KW-1185">Reference proteome</keyword>
<dbReference type="AlphaFoldDB" id="A0A7G5GVH6"/>
<dbReference type="EMBL" id="CP059732">
    <property type="protein sequence ID" value="QMW02868.1"/>
    <property type="molecule type" value="Genomic_DNA"/>
</dbReference>
<gene>
    <name evidence="2" type="ORF">H3H32_34085</name>
</gene>
<dbReference type="KEGG" id="sfol:H3H32_34085"/>
<name>A0A7G5GVH6_9BACT</name>
<dbReference type="RefSeq" id="WP_182460160.1">
    <property type="nucleotide sequence ID" value="NZ_CP059732.1"/>
</dbReference>